<proteinExistence type="predicted"/>
<organism evidence="2 3">
    <name type="scientific">Cryptococcus gattii EJB2</name>
    <dbReference type="NCBI Taxonomy" id="1296103"/>
    <lineage>
        <taxon>Eukaryota</taxon>
        <taxon>Fungi</taxon>
        <taxon>Dikarya</taxon>
        <taxon>Basidiomycota</taxon>
        <taxon>Agaricomycotina</taxon>
        <taxon>Tremellomycetes</taxon>
        <taxon>Tremellales</taxon>
        <taxon>Cryptococcaceae</taxon>
        <taxon>Cryptococcus</taxon>
        <taxon>Cryptococcus gattii species complex</taxon>
    </lineage>
</organism>
<dbReference type="EMBL" id="KN848565">
    <property type="protein sequence ID" value="KIR82407.1"/>
    <property type="molecule type" value="Genomic_DNA"/>
</dbReference>
<reference evidence="2 3" key="1">
    <citation type="submission" date="2015-01" db="EMBL/GenBank/DDBJ databases">
        <title>The Genome Sequence of Cryptococcus gattii EJB2.</title>
        <authorList>
            <consortium name="The Broad Institute Genomics Platform"/>
            <person name="Cuomo C."/>
            <person name="Litvintseva A."/>
            <person name="Chen Y."/>
            <person name="Heitman J."/>
            <person name="Sun S."/>
            <person name="Springer D."/>
            <person name="Dromer F."/>
            <person name="Young S."/>
            <person name="Zeng Q."/>
            <person name="Gargeya S."/>
            <person name="Abouelleil A."/>
            <person name="Alvarado L."/>
            <person name="Chapman S.B."/>
            <person name="Gainer-Dewar J."/>
            <person name="Goldberg J."/>
            <person name="Griggs A."/>
            <person name="Gujja S."/>
            <person name="Hansen M."/>
            <person name="Howarth C."/>
            <person name="Imamovic A."/>
            <person name="Larimer J."/>
            <person name="Murphy C."/>
            <person name="Naylor J."/>
            <person name="Pearson M."/>
            <person name="Priest M."/>
            <person name="Roberts A."/>
            <person name="Saif S."/>
            <person name="Shea T."/>
            <person name="Sykes S."/>
            <person name="Wortman J."/>
            <person name="Nusbaum C."/>
            <person name="Birren B."/>
        </authorList>
    </citation>
    <scope>NUCLEOTIDE SEQUENCE [LARGE SCALE GENOMIC DNA]</scope>
    <source>
        <strain evidence="2 3">EJB2</strain>
    </source>
</reference>
<feature type="region of interest" description="Disordered" evidence="1">
    <location>
        <begin position="66"/>
        <end position="88"/>
    </location>
</feature>
<evidence type="ECO:0000313" key="2">
    <source>
        <dbReference type="EMBL" id="KIR82407.1"/>
    </source>
</evidence>
<keyword evidence="3" id="KW-1185">Reference proteome</keyword>
<gene>
    <name evidence="2" type="ORF">I306_00471</name>
</gene>
<name>A0ABR5C3D7_9TREE</name>
<evidence type="ECO:0000313" key="3">
    <source>
        <dbReference type="Proteomes" id="UP000054272"/>
    </source>
</evidence>
<protein>
    <submittedName>
        <fullName evidence="2">Uncharacterized protein</fullName>
    </submittedName>
</protein>
<sequence length="88" mass="9662">MDIYENWKVYSTLIAEKRPQFCEEHVIPYFTGVGIGCKGLSPSAIVGRIADLQKLFQDADALQKPDQLTGEGVTEGDIAKGNDTWDSA</sequence>
<evidence type="ECO:0000256" key="1">
    <source>
        <dbReference type="SAM" id="MobiDB-lite"/>
    </source>
</evidence>
<dbReference type="Proteomes" id="UP000054272">
    <property type="component" value="Unassembled WGS sequence"/>
</dbReference>
<accession>A0ABR5C3D7</accession>